<gene>
    <name evidence="1" type="ORF">PIECOFPK_00232</name>
</gene>
<reference evidence="2" key="1">
    <citation type="submission" date="2024-01" db="EMBL/GenBank/DDBJ databases">
        <title>Mycovorax composti gen. nov. sp. nov., a member of the family Chitinophagaceae isolated from button mushroom compost.</title>
        <authorList>
            <person name="Thai M."/>
            <person name="Bell T.L."/>
            <person name="Kertesz M.A."/>
        </authorList>
    </citation>
    <scope>NUCLEOTIDE SEQUENCE [LARGE SCALE GENOMIC DNA]</scope>
    <source>
        <strain evidence="2">C216</strain>
    </source>
</reference>
<sequence>MKSSRLTVKYLRTKVSGSIMEKEKAYLNLTGHVRISYRYIATFDMPCI</sequence>
<protein>
    <submittedName>
        <fullName evidence="1">Uncharacterized protein</fullName>
    </submittedName>
</protein>
<evidence type="ECO:0000313" key="2">
    <source>
        <dbReference type="Proteomes" id="UP001321305"/>
    </source>
</evidence>
<dbReference type="EMBL" id="CP144143">
    <property type="protein sequence ID" value="WWC82526.1"/>
    <property type="molecule type" value="Genomic_DNA"/>
</dbReference>
<evidence type="ECO:0000313" key="1">
    <source>
        <dbReference type="EMBL" id="WWC82526.1"/>
    </source>
</evidence>
<organism evidence="1 2">
    <name type="scientific">Mycovorax composti</name>
    <dbReference type="NCBI Taxonomy" id="2962693"/>
    <lineage>
        <taxon>Bacteria</taxon>
        <taxon>Pseudomonadati</taxon>
        <taxon>Bacteroidota</taxon>
        <taxon>Chitinophagia</taxon>
        <taxon>Chitinophagales</taxon>
        <taxon>Chitinophagaceae</taxon>
        <taxon>Mycovorax</taxon>
    </lineage>
</organism>
<keyword evidence="2" id="KW-1185">Reference proteome</keyword>
<dbReference type="Proteomes" id="UP001321305">
    <property type="component" value="Chromosome"/>
</dbReference>
<accession>A0ABZ2EGK0</accession>
<name>A0ABZ2EGK0_9BACT</name>
<proteinExistence type="predicted"/>